<dbReference type="STRING" id="1527607.SAMN05428957_10495"/>
<dbReference type="PROSITE" id="PS50005">
    <property type="entry name" value="TPR"/>
    <property type="match status" value="1"/>
</dbReference>
<proteinExistence type="predicted"/>
<gene>
    <name evidence="3" type="ORF">SAMN05428957_10495</name>
</gene>
<dbReference type="InterPro" id="IPR019734">
    <property type="entry name" value="TPR_rpt"/>
</dbReference>
<evidence type="ECO:0000313" key="3">
    <source>
        <dbReference type="EMBL" id="SDM30274.1"/>
    </source>
</evidence>
<evidence type="ECO:0000256" key="1">
    <source>
        <dbReference type="PROSITE-ProRule" id="PRU00339"/>
    </source>
</evidence>
<protein>
    <submittedName>
        <fullName evidence="3">Tetratricopeptide repeat-containing protein</fullName>
    </submittedName>
</protein>
<dbReference type="SUPFAM" id="SSF48452">
    <property type="entry name" value="TPR-like"/>
    <property type="match status" value="1"/>
</dbReference>
<organism evidence="3 4">
    <name type="scientific">Oryzisolibacter propanilivorax</name>
    <dbReference type="NCBI Taxonomy" id="1527607"/>
    <lineage>
        <taxon>Bacteria</taxon>
        <taxon>Pseudomonadati</taxon>
        <taxon>Pseudomonadota</taxon>
        <taxon>Betaproteobacteria</taxon>
        <taxon>Burkholderiales</taxon>
        <taxon>Comamonadaceae</taxon>
        <taxon>Oryzisolibacter</taxon>
    </lineage>
</organism>
<feature type="repeat" description="TPR" evidence="1">
    <location>
        <begin position="96"/>
        <end position="129"/>
    </location>
</feature>
<feature type="region of interest" description="Disordered" evidence="2">
    <location>
        <begin position="1"/>
        <end position="38"/>
    </location>
</feature>
<reference evidence="4" key="1">
    <citation type="submission" date="2016-10" db="EMBL/GenBank/DDBJ databases">
        <authorList>
            <person name="Varghese N."/>
            <person name="Submissions S."/>
        </authorList>
    </citation>
    <scope>NUCLEOTIDE SEQUENCE [LARGE SCALE GENOMIC DNA]</scope>
    <source>
        <strain evidence="4">EPL6</strain>
    </source>
</reference>
<evidence type="ECO:0000256" key="2">
    <source>
        <dbReference type="SAM" id="MobiDB-lite"/>
    </source>
</evidence>
<sequence>MPTSPQAEPPRPRHPQAATRQGTLPPGPPPARQGAAASARALAPLAGLVLAACLTPPAQAQAPAIDAAQLPCDAPALLAQPPEQLSEQLPRCEKTPAFLLHLGAQRNRQGRYEQAADHLERALLLAPDTPEALLQYAIALAGSGDTLSALHLLADLRQRPDLPAPLRADITAVLASAQARALAPIWARAPGAEAAPPVRLSAGLRLGYDNNLQGASRLSGLTLTLPGQSVTLPIEPAQQPRAGAVRQADLRASLQRQQAGGARWGMQAAVQQRDTPALPSAGSTQAEWQFDYTAAPVWTGGDARKKEAPGAHAPATLAPWLGAGVAALRTPGGTRYQGRSLSLGLEHAQGACATRWAADAQMRTLHSSPVLSSRYLGASLQWQCTRPPEGRQWLTVLRAGHDHALDATRPGGDQAQAGLRLHLSTPAPALVRPGALWLLDAEYAYSRDGRGYSPLLQDGRLRSTHRLSTRVEWLQPLTPGVQAVVGAEAIAQHSTLALFKMRSQGLWLGLRAQW</sequence>
<dbReference type="Gene3D" id="1.25.40.10">
    <property type="entry name" value="Tetratricopeptide repeat domain"/>
    <property type="match status" value="1"/>
</dbReference>
<name>A0A1G9S4E4_9BURK</name>
<dbReference type="OrthoDB" id="8898404at2"/>
<dbReference type="Proteomes" id="UP000198552">
    <property type="component" value="Unassembled WGS sequence"/>
</dbReference>
<keyword evidence="1" id="KW-0802">TPR repeat</keyword>
<accession>A0A1G9S4E4</accession>
<evidence type="ECO:0000313" key="4">
    <source>
        <dbReference type="Proteomes" id="UP000198552"/>
    </source>
</evidence>
<dbReference type="InterPro" id="IPR011990">
    <property type="entry name" value="TPR-like_helical_dom_sf"/>
</dbReference>
<dbReference type="RefSeq" id="WP_091568799.1">
    <property type="nucleotide sequence ID" value="NZ_FNHP01000004.1"/>
</dbReference>
<dbReference type="Pfam" id="PF13428">
    <property type="entry name" value="TPR_14"/>
    <property type="match status" value="1"/>
</dbReference>
<dbReference type="AlphaFoldDB" id="A0A1G9S4E4"/>
<keyword evidence="4" id="KW-1185">Reference proteome</keyword>
<dbReference type="EMBL" id="FNHP01000004">
    <property type="protein sequence ID" value="SDM30274.1"/>
    <property type="molecule type" value="Genomic_DNA"/>
</dbReference>